<feature type="compositionally biased region" description="Basic and acidic residues" evidence="1">
    <location>
        <begin position="65"/>
        <end position="80"/>
    </location>
</feature>
<dbReference type="Pfam" id="PF00566">
    <property type="entry name" value="RabGAP-TBC"/>
    <property type="match status" value="1"/>
</dbReference>
<dbReference type="FunFam" id="1.10.472.80:FF:000021">
    <property type="entry name" value="GTPase activating protein (Gyp2)"/>
    <property type="match status" value="1"/>
</dbReference>
<feature type="compositionally biased region" description="Basic and acidic residues" evidence="1">
    <location>
        <begin position="1111"/>
        <end position="1120"/>
    </location>
</feature>
<dbReference type="Gene3D" id="1.10.238.10">
    <property type="entry name" value="EF-hand"/>
    <property type="match status" value="1"/>
</dbReference>
<feature type="region of interest" description="Disordered" evidence="1">
    <location>
        <begin position="56"/>
        <end position="80"/>
    </location>
</feature>
<dbReference type="FunFam" id="1.10.8.270:FF:000015">
    <property type="entry name" value="GTPase activating protein (Gyp2)"/>
    <property type="match status" value="1"/>
</dbReference>
<organism evidence="3 4">
    <name type="scientific">Lentithecium fluviatile CBS 122367</name>
    <dbReference type="NCBI Taxonomy" id="1168545"/>
    <lineage>
        <taxon>Eukaryota</taxon>
        <taxon>Fungi</taxon>
        <taxon>Dikarya</taxon>
        <taxon>Ascomycota</taxon>
        <taxon>Pezizomycotina</taxon>
        <taxon>Dothideomycetes</taxon>
        <taxon>Pleosporomycetidae</taxon>
        <taxon>Pleosporales</taxon>
        <taxon>Massarineae</taxon>
        <taxon>Lentitheciaceae</taxon>
        <taxon>Lentithecium</taxon>
    </lineage>
</organism>
<feature type="compositionally biased region" description="Basic and acidic residues" evidence="1">
    <location>
        <begin position="1035"/>
        <end position="1051"/>
    </location>
</feature>
<dbReference type="Gene3D" id="1.10.472.80">
    <property type="entry name" value="Ypt/Rab-GAP domain of gyp1p, domain 3"/>
    <property type="match status" value="1"/>
</dbReference>
<evidence type="ECO:0000259" key="2">
    <source>
        <dbReference type="PROSITE" id="PS50086"/>
    </source>
</evidence>
<feature type="region of interest" description="Disordered" evidence="1">
    <location>
        <begin position="677"/>
        <end position="713"/>
    </location>
</feature>
<dbReference type="SMART" id="SM00164">
    <property type="entry name" value="TBC"/>
    <property type="match status" value="1"/>
</dbReference>
<dbReference type="GO" id="GO:0005096">
    <property type="term" value="F:GTPase activator activity"/>
    <property type="evidence" value="ECO:0007669"/>
    <property type="project" value="TreeGrafter"/>
</dbReference>
<dbReference type="InterPro" id="IPR050302">
    <property type="entry name" value="Rab_GAP_TBC_domain"/>
</dbReference>
<dbReference type="PANTHER" id="PTHR47219">
    <property type="entry name" value="RAB GTPASE-ACTIVATING PROTEIN 1-LIKE"/>
    <property type="match status" value="1"/>
</dbReference>
<dbReference type="EMBL" id="MU005591">
    <property type="protein sequence ID" value="KAF2681416.1"/>
    <property type="molecule type" value="Genomic_DNA"/>
</dbReference>
<feature type="region of interest" description="Disordered" evidence="1">
    <location>
        <begin position="1035"/>
        <end position="1120"/>
    </location>
</feature>
<keyword evidence="4" id="KW-1185">Reference proteome</keyword>
<dbReference type="SUPFAM" id="SSF47473">
    <property type="entry name" value="EF-hand"/>
    <property type="match status" value="1"/>
</dbReference>
<dbReference type="AlphaFoldDB" id="A0A6G1IT45"/>
<feature type="region of interest" description="Disordered" evidence="1">
    <location>
        <begin position="870"/>
        <end position="899"/>
    </location>
</feature>
<feature type="domain" description="Rab-GAP TBC" evidence="2">
    <location>
        <begin position="291"/>
        <end position="479"/>
    </location>
</feature>
<dbReference type="Gene3D" id="1.10.8.270">
    <property type="entry name" value="putative rabgap domain of human tbc1 domain family member 14 like domains"/>
    <property type="match status" value="1"/>
</dbReference>
<gene>
    <name evidence="3" type="ORF">K458DRAFT_489264</name>
</gene>
<feature type="region of interest" description="Disordered" evidence="1">
    <location>
        <begin position="794"/>
        <end position="816"/>
    </location>
</feature>
<name>A0A6G1IT45_9PLEO</name>
<dbReference type="SUPFAM" id="SSF47923">
    <property type="entry name" value="Ypt/Rab-GAP domain of gyp1p"/>
    <property type="match status" value="2"/>
</dbReference>
<reference evidence="3" key="1">
    <citation type="journal article" date="2020" name="Stud. Mycol.">
        <title>101 Dothideomycetes genomes: a test case for predicting lifestyles and emergence of pathogens.</title>
        <authorList>
            <person name="Haridas S."/>
            <person name="Albert R."/>
            <person name="Binder M."/>
            <person name="Bloem J."/>
            <person name="Labutti K."/>
            <person name="Salamov A."/>
            <person name="Andreopoulos B."/>
            <person name="Baker S."/>
            <person name="Barry K."/>
            <person name="Bills G."/>
            <person name="Bluhm B."/>
            <person name="Cannon C."/>
            <person name="Castanera R."/>
            <person name="Culley D."/>
            <person name="Daum C."/>
            <person name="Ezra D."/>
            <person name="Gonzalez J."/>
            <person name="Henrissat B."/>
            <person name="Kuo A."/>
            <person name="Liang C."/>
            <person name="Lipzen A."/>
            <person name="Lutzoni F."/>
            <person name="Magnuson J."/>
            <person name="Mondo S."/>
            <person name="Nolan M."/>
            <person name="Ohm R."/>
            <person name="Pangilinan J."/>
            <person name="Park H.-J."/>
            <person name="Ramirez L."/>
            <person name="Alfaro M."/>
            <person name="Sun H."/>
            <person name="Tritt A."/>
            <person name="Yoshinaga Y."/>
            <person name="Zwiers L.-H."/>
            <person name="Turgeon B."/>
            <person name="Goodwin S."/>
            <person name="Spatafora J."/>
            <person name="Crous P."/>
            <person name="Grigoriev I."/>
        </authorList>
    </citation>
    <scope>NUCLEOTIDE SEQUENCE</scope>
    <source>
        <strain evidence="3">CBS 122367</strain>
    </source>
</reference>
<dbReference type="PROSITE" id="PS50086">
    <property type="entry name" value="TBC_RABGAP"/>
    <property type="match status" value="1"/>
</dbReference>
<accession>A0A6G1IT45</accession>
<feature type="compositionally biased region" description="Polar residues" evidence="1">
    <location>
        <begin position="1100"/>
        <end position="1110"/>
    </location>
</feature>
<sequence length="1120" mass="124479">MFNISNLVQKAQQFIDPALNLASPTASDRRFSKAELFRHQFRLPDSQNPLQEITAELTLSPHHSTRADDDVTSSEKDRTQGNRYVGKLHLSEQYLCFSTHGSSFANTATLSSASSYTGQTHGAGPAGNGFTLPLCAIRRVERLHSQSYMFALAITTWNGIPDVKGKAPSGQKLTIQLAGSRPLCERFCDGLKKGLREGVKEVENLRTVVRDCYSEYLLSTDGDDKKAGGDGAKPEREHPDTGLGLIFRYPGNARKLRDATKIRLWKEYLRDNGRSATLIRQPTFHKLIRVGLPNRLRGEIWELSSGSFFLRLQNPKLYTETLAKFSGRESLAIDEIEKDLNRSLPEYPGFQSEEGIGRLRRVLTAYSWTNEEVGYCQAMNIVVAALLIYMSEPQAFFLLSILCDRLLPGYYSTTMYGTLLDQRVFESLVEKTMPILWDHLVKSDVQLSVVSLPWFLSLYINSMPLIFAFRVLDVFFLEGPKVLFQIGLAILRINGEELLDAGDDGTFISVLKSYFARLDESAHPKSENPKLRAVTRFQELMVVAFKEFAGITQNTIAEQRAKHKEAVMDNIENFAKRTSIRNLGPESKKLSVNDLGFLYDKFYSVLYERQQRAEIMQQEAERKAKAARTKATEIVTGFSDTSVVKGRVALGPSPTQMDYDCFREFLAGIAKWAITDSPSSPPEANGTQSPHSYFGNSTRSKPPMSPWGSGPEPAEHDFMRRLFRRWDTDMTDSLSLQNVVAGFAAVKGSKDIMSNISYFFELYDDDGDGRVDREGILRISEALLFLSRRGLSESISPSPSMTDVRGGSPERSTRNEQFLSSVSAFIRRCFEYADPDHHFNQGNDSVDKAKEELDSFAIGDDEDDLIDFGTEPNTPIATRHEKHEHEKHPLSPVPANDDPLALQRKASTTSDPAARTEKAEAANAALDPNKPLYITLPTFRMVILADEVLEQFFEVGFSSSFRLADTPLPSHASSSSNLTTFSNAGKQMAAVTSGMSGVVGGAGAGIVPPGKGLRGMLDNIVTDGMRVAAEVRRRMDEAQKEMDREARHGRDEDDEDEEQEQGNAKDADLLEGAETADVDTVKGSVPALVAPEGAAETGMIKTTRSRTGSDASRRVLEFER</sequence>
<dbReference type="PANTHER" id="PTHR47219:SF20">
    <property type="entry name" value="TBC1 DOMAIN FAMILY MEMBER 2B"/>
    <property type="match status" value="1"/>
</dbReference>
<evidence type="ECO:0000313" key="4">
    <source>
        <dbReference type="Proteomes" id="UP000799291"/>
    </source>
</evidence>
<dbReference type="InterPro" id="IPR011992">
    <property type="entry name" value="EF-hand-dom_pair"/>
</dbReference>
<dbReference type="GO" id="GO:0031267">
    <property type="term" value="F:small GTPase binding"/>
    <property type="evidence" value="ECO:0007669"/>
    <property type="project" value="TreeGrafter"/>
</dbReference>
<protein>
    <submittedName>
        <fullName evidence="3">TBC-domain-containing protein</fullName>
    </submittedName>
</protein>
<feature type="compositionally biased region" description="Basic and acidic residues" evidence="1">
    <location>
        <begin position="878"/>
        <end position="889"/>
    </location>
</feature>
<evidence type="ECO:0000313" key="3">
    <source>
        <dbReference type="EMBL" id="KAF2681416.1"/>
    </source>
</evidence>
<dbReference type="OrthoDB" id="17687at2759"/>
<dbReference type="InterPro" id="IPR000195">
    <property type="entry name" value="Rab-GAP-TBC_dom"/>
</dbReference>
<dbReference type="Proteomes" id="UP000799291">
    <property type="component" value="Unassembled WGS sequence"/>
</dbReference>
<proteinExistence type="predicted"/>
<dbReference type="InterPro" id="IPR035969">
    <property type="entry name" value="Rab-GAP_TBC_sf"/>
</dbReference>
<evidence type="ECO:0000256" key="1">
    <source>
        <dbReference type="SAM" id="MobiDB-lite"/>
    </source>
</evidence>
<feature type="compositionally biased region" description="Polar residues" evidence="1">
    <location>
        <begin position="685"/>
        <end position="700"/>
    </location>
</feature>